<dbReference type="AlphaFoldDB" id="A0ABD6F3D8"/>
<sequence length="99" mass="11255">MYRVPGAQLNSTIQPGDPTNSPVFEIPSGVAIQDCDLFNLTFTNVADERLFENYKGSVQCREPCLQLSTLSFDVYYTPLMPYHHCLIIAYQRPSCMNEE</sequence>
<gene>
    <name evidence="2" type="ORF">AB6A40_011680</name>
</gene>
<evidence type="ECO:0000256" key="1">
    <source>
        <dbReference type="SAM" id="MobiDB-lite"/>
    </source>
</evidence>
<keyword evidence="3" id="KW-1185">Reference proteome</keyword>
<feature type="compositionally biased region" description="Polar residues" evidence="1">
    <location>
        <begin position="8"/>
        <end position="20"/>
    </location>
</feature>
<evidence type="ECO:0000313" key="2">
    <source>
        <dbReference type="EMBL" id="MFH4984971.1"/>
    </source>
</evidence>
<reference evidence="2 3" key="1">
    <citation type="submission" date="2024-08" db="EMBL/GenBank/DDBJ databases">
        <title>Gnathostoma spinigerum genome.</title>
        <authorList>
            <person name="Gonzalez-Bertolin B."/>
            <person name="Monzon S."/>
            <person name="Zaballos A."/>
            <person name="Jimenez P."/>
            <person name="Dekumyoy P."/>
            <person name="Varona S."/>
            <person name="Cuesta I."/>
            <person name="Sumanam S."/>
            <person name="Adisakwattana P."/>
            <person name="Gasser R.B."/>
            <person name="Hernandez-Gonzalez A."/>
            <person name="Young N.D."/>
            <person name="Perteguer M.J."/>
        </authorList>
    </citation>
    <scope>NUCLEOTIDE SEQUENCE [LARGE SCALE GENOMIC DNA]</scope>
    <source>
        <strain evidence="2">AL3</strain>
        <tissue evidence="2">Liver</tissue>
    </source>
</reference>
<evidence type="ECO:0000313" key="3">
    <source>
        <dbReference type="Proteomes" id="UP001608902"/>
    </source>
</evidence>
<feature type="region of interest" description="Disordered" evidence="1">
    <location>
        <begin position="1"/>
        <end position="20"/>
    </location>
</feature>
<name>A0ABD6F3D8_9BILA</name>
<dbReference type="Proteomes" id="UP001608902">
    <property type="component" value="Unassembled WGS sequence"/>
</dbReference>
<organism evidence="2 3">
    <name type="scientific">Gnathostoma spinigerum</name>
    <dbReference type="NCBI Taxonomy" id="75299"/>
    <lineage>
        <taxon>Eukaryota</taxon>
        <taxon>Metazoa</taxon>
        <taxon>Ecdysozoa</taxon>
        <taxon>Nematoda</taxon>
        <taxon>Chromadorea</taxon>
        <taxon>Rhabditida</taxon>
        <taxon>Spirurina</taxon>
        <taxon>Gnathostomatomorpha</taxon>
        <taxon>Gnathostomatoidea</taxon>
        <taxon>Gnathostomatidae</taxon>
        <taxon>Gnathostoma</taxon>
    </lineage>
</organism>
<dbReference type="EMBL" id="JBGFUD010024737">
    <property type="protein sequence ID" value="MFH4984971.1"/>
    <property type="molecule type" value="Genomic_DNA"/>
</dbReference>
<comment type="caution">
    <text evidence="2">The sequence shown here is derived from an EMBL/GenBank/DDBJ whole genome shotgun (WGS) entry which is preliminary data.</text>
</comment>
<proteinExistence type="predicted"/>
<accession>A0ABD6F3D8</accession>
<protein>
    <submittedName>
        <fullName evidence="2">Uncharacterized protein</fullName>
    </submittedName>
</protein>